<evidence type="ECO:0000259" key="7">
    <source>
        <dbReference type="Pfam" id="PF12698"/>
    </source>
</evidence>
<keyword evidence="4 6" id="KW-1133">Transmembrane helix</keyword>
<dbReference type="PANTHER" id="PTHR30294">
    <property type="entry name" value="MEMBRANE COMPONENT OF ABC TRANSPORTER YHHJ-RELATED"/>
    <property type="match status" value="1"/>
</dbReference>
<gene>
    <name evidence="8" type="ORF">AUK40_00180</name>
</gene>
<feature type="transmembrane region" description="Helical" evidence="6">
    <location>
        <begin position="21"/>
        <end position="42"/>
    </location>
</feature>
<feature type="transmembrane region" description="Helical" evidence="6">
    <location>
        <begin position="212"/>
        <end position="231"/>
    </location>
</feature>
<comment type="caution">
    <text evidence="8">The sequence shown here is derived from an EMBL/GenBank/DDBJ whole genome shotgun (WGS) entry which is preliminary data.</text>
</comment>
<dbReference type="InterPro" id="IPR013525">
    <property type="entry name" value="ABC2_TM"/>
</dbReference>
<dbReference type="Pfam" id="PF12698">
    <property type="entry name" value="ABC2_membrane_3"/>
    <property type="match status" value="1"/>
</dbReference>
<dbReference type="STRING" id="1817892.AUK40_00180"/>
<evidence type="ECO:0000313" key="8">
    <source>
        <dbReference type="EMBL" id="OIQ00430.1"/>
    </source>
</evidence>
<feature type="transmembrane region" description="Helical" evidence="6">
    <location>
        <begin position="159"/>
        <end position="182"/>
    </location>
</feature>
<proteinExistence type="predicted"/>
<keyword evidence="5 6" id="KW-0472">Membrane</keyword>
<keyword evidence="2" id="KW-1003">Cell membrane</keyword>
<dbReference type="PANTHER" id="PTHR30294:SF29">
    <property type="entry name" value="MULTIDRUG ABC TRANSPORTER PERMEASE YBHS-RELATED"/>
    <property type="match status" value="1"/>
</dbReference>
<dbReference type="InterPro" id="IPR051449">
    <property type="entry name" value="ABC-2_transporter_component"/>
</dbReference>
<feature type="domain" description="ABC-2 type transporter transmembrane" evidence="7">
    <location>
        <begin position="43"/>
        <end position="193"/>
    </location>
</feature>
<reference evidence="8 9" key="1">
    <citation type="journal article" date="2016" name="Environ. Microbiol.">
        <title>Genomic resolution of a cold subsurface aquifer community provides metabolic insights for novel microbes adapted to high CO concentrations.</title>
        <authorList>
            <person name="Probst A.J."/>
            <person name="Castelle C.J."/>
            <person name="Singh A."/>
            <person name="Brown C.T."/>
            <person name="Anantharaman K."/>
            <person name="Sharon I."/>
            <person name="Hug L.A."/>
            <person name="Burstein D."/>
            <person name="Emerson J.B."/>
            <person name="Thomas B.C."/>
            <person name="Banfield J.F."/>
        </authorList>
    </citation>
    <scope>NUCLEOTIDE SEQUENCE [LARGE SCALE GENOMIC DNA]</scope>
    <source>
        <strain evidence="8">CG2_30_54_11</strain>
    </source>
</reference>
<evidence type="ECO:0000256" key="3">
    <source>
        <dbReference type="ARBA" id="ARBA00022692"/>
    </source>
</evidence>
<dbReference type="AlphaFoldDB" id="A0A1J5IT78"/>
<feature type="transmembrane region" description="Helical" evidence="6">
    <location>
        <begin position="93"/>
        <end position="118"/>
    </location>
</feature>
<evidence type="ECO:0000256" key="6">
    <source>
        <dbReference type="SAM" id="Phobius"/>
    </source>
</evidence>
<feature type="transmembrane region" description="Helical" evidence="6">
    <location>
        <begin position="130"/>
        <end position="152"/>
    </location>
</feature>
<keyword evidence="3 6" id="KW-0812">Transmembrane</keyword>
<feature type="transmembrane region" description="Helical" evidence="6">
    <location>
        <begin position="48"/>
        <end position="72"/>
    </location>
</feature>
<evidence type="ECO:0000256" key="5">
    <source>
        <dbReference type="ARBA" id="ARBA00023136"/>
    </source>
</evidence>
<dbReference type="GO" id="GO:0005886">
    <property type="term" value="C:plasma membrane"/>
    <property type="evidence" value="ECO:0007669"/>
    <property type="project" value="UniProtKB-SubCell"/>
</dbReference>
<evidence type="ECO:0000256" key="2">
    <source>
        <dbReference type="ARBA" id="ARBA00022475"/>
    </source>
</evidence>
<comment type="subcellular location">
    <subcellularLocation>
        <location evidence="1">Cell membrane</location>
        <topology evidence="1">Multi-pass membrane protein</topology>
    </subcellularLocation>
</comment>
<sequence>MNNILVITRKELRHYFNAPMAYVIMIAFLLINGWFFGSNLFLNNQASLRGYFGMAPLILLFVVPAFAMRLIAEEKKQGTLELLVTMPITDIEIIAGKFFGAVTFYAAILGLTLVYPIVVSSVGNLDWGPVIGGYLGLFFMGSGLIAVGLFASSLTDNQIVAFIVSFLLGFTLFLLGKMLSYAPTALVPLLSFIGFDSHFDNISKGIIDTRDLLYYFSLIFLMLFLGLQSLLNRKK</sequence>
<name>A0A1J5IT78_9BACT</name>
<evidence type="ECO:0000313" key="9">
    <source>
        <dbReference type="Proteomes" id="UP000183245"/>
    </source>
</evidence>
<evidence type="ECO:0000256" key="4">
    <source>
        <dbReference type="ARBA" id="ARBA00022989"/>
    </source>
</evidence>
<accession>A0A1J5IT78</accession>
<dbReference type="EMBL" id="MNZT01000003">
    <property type="protein sequence ID" value="OIQ00430.1"/>
    <property type="molecule type" value="Genomic_DNA"/>
</dbReference>
<dbReference type="GO" id="GO:0140359">
    <property type="term" value="F:ABC-type transporter activity"/>
    <property type="evidence" value="ECO:0007669"/>
    <property type="project" value="InterPro"/>
</dbReference>
<organism evidence="8 9">
    <name type="scientific">Candidatus Wirthbacteria bacterium CG2_30_54_11</name>
    <dbReference type="NCBI Taxonomy" id="1817892"/>
    <lineage>
        <taxon>Bacteria</taxon>
        <taxon>Candidatus Wirthbacteria</taxon>
    </lineage>
</organism>
<protein>
    <recommendedName>
        <fullName evidence="7">ABC-2 type transporter transmembrane domain-containing protein</fullName>
    </recommendedName>
</protein>
<dbReference type="Proteomes" id="UP000183245">
    <property type="component" value="Unassembled WGS sequence"/>
</dbReference>
<evidence type="ECO:0000256" key="1">
    <source>
        <dbReference type="ARBA" id="ARBA00004651"/>
    </source>
</evidence>